<keyword evidence="1" id="KW-1133">Transmembrane helix</keyword>
<proteinExistence type="predicted"/>
<evidence type="ECO:0000313" key="2">
    <source>
        <dbReference type="EMBL" id="SNC74269.1"/>
    </source>
</evidence>
<gene>
    <name evidence="2" type="ORF">SAMN05445756_2187</name>
</gene>
<protein>
    <submittedName>
        <fullName evidence="2">Uncharacterized protein</fullName>
    </submittedName>
</protein>
<reference evidence="2 3" key="1">
    <citation type="submission" date="2017-06" db="EMBL/GenBank/DDBJ databases">
        <authorList>
            <person name="Kim H.J."/>
            <person name="Triplett B.A."/>
        </authorList>
    </citation>
    <scope>NUCLEOTIDE SEQUENCE [LARGE SCALE GENOMIC DNA]</scope>
    <source>
        <strain evidence="2 3">DSM 22179</strain>
    </source>
</reference>
<dbReference type="AlphaFoldDB" id="A0A212U7Q1"/>
<keyword evidence="1" id="KW-0812">Transmembrane</keyword>
<feature type="transmembrane region" description="Helical" evidence="1">
    <location>
        <begin position="49"/>
        <end position="70"/>
    </location>
</feature>
<keyword evidence="1" id="KW-0472">Membrane</keyword>
<evidence type="ECO:0000313" key="3">
    <source>
        <dbReference type="Proteomes" id="UP000198122"/>
    </source>
</evidence>
<organism evidence="2 3">
    <name type="scientific">Kytococcus aerolatus</name>
    <dbReference type="NCBI Taxonomy" id="592308"/>
    <lineage>
        <taxon>Bacteria</taxon>
        <taxon>Bacillati</taxon>
        <taxon>Actinomycetota</taxon>
        <taxon>Actinomycetes</taxon>
        <taxon>Micrococcales</taxon>
        <taxon>Kytococcaceae</taxon>
        <taxon>Kytococcus</taxon>
    </lineage>
</organism>
<sequence length="104" mass="11042">MSISTHLTLTHEPTHWVAALVLLGWAVVAGRAVGLPVTARRPEGSPRSWADRIGPTSLGLLVATVIALFLPLTGAWWVTPALLLAGFIAGHLWGMTRDRAVTTA</sequence>
<name>A0A212U7Q1_9MICO</name>
<feature type="transmembrane region" description="Helical" evidence="1">
    <location>
        <begin position="16"/>
        <end position="37"/>
    </location>
</feature>
<dbReference type="EMBL" id="FYEZ01000004">
    <property type="protein sequence ID" value="SNC74269.1"/>
    <property type="molecule type" value="Genomic_DNA"/>
</dbReference>
<evidence type="ECO:0000256" key="1">
    <source>
        <dbReference type="SAM" id="Phobius"/>
    </source>
</evidence>
<keyword evidence="3" id="KW-1185">Reference proteome</keyword>
<accession>A0A212U7Q1</accession>
<dbReference type="Proteomes" id="UP000198122">
    <property type="component" value="Unassembled WGS sequence"/>
</dbReference>